<evidence type="ECO:0000313" key="2">
    <source>
        <dbReference type="EMBL" id="RCV91349.1"/>
    </source>
</evidence>
<keyword evidence="3" id="KW-1185">Reference proteome</keyword>
<dbReference type="Gene3D" id="3.30.70.60">
    <property type="match status" value="1"/>
</dbReference>
<protein>
    <submittedName>
        <fullName evidence="2">Pilus assembly protein PilO</fullName>
    </submittedName>
</protein>
<keyword evidence="1" id="KW-0472">Membrane</keyword>
<dbReference type="OrthoDB" id="9802133at2"/>
<dbReference type="GO" id="GO:0043683">
    <property type="term" value="P:type IV pilus assembly"/>
    <property type="evidence" value="ECO:0007669"/>
    <property type="project" value="InterPro"/>
</dbReference>
<dbReference type="InterPro" id="IPR007445">
    <property type="entry name" value="PilO"/>
</dbReference>
<organism evidence="2 3">
    <name type="scientific">Vreelandella rituensis</name>
    <dbReference type="NCBI Taxonomy" id="2282306"/>
    <lineage>
        <taxon>Bacteria</taxon>
        <taxon>Pseudomonadati</taxon>
        <taxon>Pseudomonadota</taxon>
        <taxon>Gammaproteobacteria</taxon>
        <taxon>Oceanospirillales</taxon>
        <taxon>Halomonadaceae</taxon>
        <taxon>Vreelandella</taxon>
    </lineage>
</organism>
<dbReference type="InterPro" id="IPR014717">
    <property type="entry name" value="Transl_elong_EF1B/ribsomal_bS6"/>
</dbReference>
<accession>A0A368U2J1</accession>
<evidence type="ECO:0000313" key="3">
    <source>
        <dbReference type="Proteomes" id="UP000253204"/>
    </source>
</evidence>
<keyword evidence="1" id="KW-0812">Transmembrane</keyword>
<sequence>MNFKAQWEWLADEGRRLKDTDWRELDVKEAGSWALLLKLLCCVLALAVALAAMDWFVISERRDALESAQRREASLLDDYRVKAAEASHLPEMQEQLMSLESQMQRLRDMLPTTAEVPSLLDSISDAAIDNRLMIDAIRLRASNPRTHYVEQPFDIQVRGGYHQIANFIADMAALPRIVTQHDFTLEPVASQGDELRLSMLARTYNYRAEEKAE</sequence>
<comment type="caution">
    <text evidence="2">The sequence shown here is derived from an EMBL/GenBank/DDBJ whole genome shotgun (WGS) entry which is preliminary data.</text>
</comment>
<feature type="transmembrane region" description="Helical" evidence="1">
    <location>
        <begin position="33"/>
        <end position="57"/>
    </location>
</feature>
<keyword evidence="1" id="KW-1133">Transmembrane helix</keyword>
<dbReference type="Proteomes" id="UP000253204">
    <property type="component" value="Unassembled WGS sequence"/>
</dbReference>
<dbReference type="EMBL" id="QPIJ01000022">
    <property type="protein sequence ID" value="RCV91349.1"/>
    <property type="molecule type" value="Genomic_DNA"/>
</dbReference>
<dbReference type="PANTHER" id="PTHR39555">
    <property type="entry name" value="FIMBRIAL ASSEMBLY PROTEIN PILO-LIKE PROTEIN-RELATED"/>
    <property type="match status" value="1"/>
</dbReference>
<dbReference type="GO" id="GO:0043107">
    <property type="term" value="P:type IV pilus-dependent motility"/>
    <property type="evidence" value="ECO:0007669"/>
    <property type="project" value="InterPro"/>
</dbReference>
<gene>
    <name evidence="2" type="ORF">DU506_10530</name>
</gene>
<proteinExistence type="predicted"/>
<dbReference type="Pfam" id="PF04350">
    <property type="entry name" value="PilO"/>
    <property type="match status" value="1"/>
</dbReference>
<dbReference type="RefSeq" id="WP_114486898.1">
    <property type="nucleotide sequence ID" value="NZ_CBCSHM010000026.1"/>
</dbReference>
<reference evidence="2 3" key="1">
    <citation type="submission" date="2018-07" db="EMBL/GenBank/DDBJ databases">
        <title>Halomonas rutogse sp. nov., isolated from Lake TangqianCo on Tibetan Plateau.</title>
        <authorList>
            <person name="Lu H."/>
            <person name="Xing P."/>
            <person name="Wu Q."/>
        </authorList>
    </citation>
    <scope>NUCLEOTIDE SEQUENCE [LARGE SCALE GENOMIC DNA]</scope>
    <source>
        <strain evidence="2 3">TQ8S</strain>
    </source>
</reference>
<dbReference type="AlphaFoldDB" id="A0A368U2J1"/>
<dbReference type="PIRSF" id="PIRSF016482">
    <property type="entry name" value="PilO"/>
    <property type="match status" value="1"/>
</dbReference>
<evidence type="ECO:0000256" key="1">
    <source>
        <dbReference type="SAM" id="Phobius"/>
    </source>
</evidence>
<name>A0A368U2J1_9GAMM</name>
<dbReference type="PANTHER" id="PTHR39555:SF1">
    <property type="entry name" value="TYPE IV PILUS INNER MEMBRANE COMPONENT PILO"/>
    <property type="match status" value="1"/>
</dbReference>